<dbReference type="EMBL" id="CP059674">
    <property type="protein sequence ID" value="QMT98743.1"/>
    <property type="molecule type" value="Genomic_DNA"/>
</dbReference>
<proteinExistence type="predicted"/>
<organism evidence="1 2">
    <name type="scientific">Mycoplasma tullyi</name>
    <dbReference type="NCBI Taxonomy" id="1612150"/>
    <lineage>
        <taxon>Bacteria</taxon>
        <taxon>Bacillati</taxon>
        <taxon>Mycoplasmatota</taxon>
        <taxon>Mollicutes</taxon>
        <taxon>Mycoplasmataceae</taxon>
        <taxon>Mycoplasma</taxon>
    </lineage>
</organism>
<dbReference type="Gene3D" id="3.40.50.300">
    <property type="entry name" value="P-loop containing nucleotide triphosphate hydrolases"/>
    <property type="match status" value="1"/>
</dbReference>
<gene>
    <name evidence="1" type="ORF">H3143_01240</name>
</gene>
<dbReference type="InterPro" id="IPR027417">
    <property type="entry name" value="P-loop_NTPase"/>
</dbReference>
<name>A0A7D7U974_9MOLU</name>
<dbReference type="Proteomes" id="UP000514704">
    <property type="component" value="Chromosome"/>
</dbReference>
<dbReference type="RefSeq" id="WP_182079016.1">
    <property type="nucleotide sequence ID" value="NZ_CP059674.1"/>
</dbReference>
<protein>
    <submittedName>
        <fullName evidence="1">Uncharacterized protein</fullName>
    </submittedName>
</protein>
<dbReference type="SUPFAM" id="SSF52540">
    <property type="entry name" value="P-loop containing nucleoside triphosphate hydrolases"/>
    <property type="match status" value="1"/>
</dbReference>
<dbReference type="AlphaFoldDB" id="A0A7D7U974"/>
<evidence type="ECO:0000313" key="2">
    <source>
        <dbReference type="Proteomes" id="UP000514704"/>
    </source>
</evidence>
<reference evidence="1 2" key="1">
    <citation type="journal article" date="2017" name="Int. J. Syst. Evol. Microbiol.">
        <title>Mycoplasma tullyi sp. nov., isolated from penguins of the genus Spheniscus.</title>
        <authorList>
            <person name="Yavari C.A."/>
            <person name="Ramirez A.S."/>
            <person name="Nicholas R.A.J."/>
            <person name="Radford A.D."/>
            <person name="Darby A.C."/>
            <person name="Bradbury J.M."/>
        </authorList>
    </citation>
    <scope>NUCLEOTIDE SEQUENCE [LARGE SCALE GENOMIC DNA]</scope>
    <source>
        <strain evidence="1 2">56A97T</strain>
    </source>
</reference>
<sequence>MISDEKKYIKELVLSDSSDEYKLQFLPGVNVIIGTKGGGKSTLLKILYALHANYSNYDSDINQIAKTFGFNVERLVYSNKDERRWSNKRTKASKDEQRNDIVVQDDKIKKELDTAATFKKEKVRFLEESCTNIAKGLSRYFNGYFKTFKELEQLFKNLNELNIEDLFKLKNDKNKRLLERIQKLLTNSLNRTRQENNQTFINAHKGLYDILATYLADVVEYQPGSDEIDLFSDEEFEEIIEKVLSLLQLHANYIIDKTLDNVKYDAVSSTIKAYEKHLNDSQETDRRIASFSSGLEDKFGAIAKELATNFAYFDYFTSSDFSKIHIKHKAISEIDPDIQFQIDLDYDLGESDEDEAPLYKIFSKLLYKPNTLNDWTKWINYFLNKESKHDLDDEKYILQILENHFEENLQDKITVLLDGKDYEKLSLGTRSSYGVSRVIKNCQSSILFLDQPEDNIDSYTIAKTLIPAIQENKDIAQVFIVTHNSNTGILTDPQTTTVCSFRTNDIENSYRQSNLNDKLEIIEDEVVNENASAHYLEGGIEALETRHSILVNKKGRK</sequence>
<evidence type="ECO:0000313" key="1">
    <source>
        <dbReference type="EMBL" id="QMT98743.1"/>
    </source>
</evidence>
<accession>A0A7D7U974</accession>
<dbReference type="KEGG" id="mtuy:H3143_01240"/>
<keyword evidence="2" id="KW-1185">Reference proteome</keyword>